<sequence>MRIQNLSCSVPAGDRSSRRTTAPPRPAGTTGQLQPA</sequence>
<name>A0A0E9UYB7_ANGAN</name>
<organism evidence="2">
    <name type="scientific">Anguilla anguilla</name>
    <name type="common">European freshwater eel</name>
    <name type="synonym">Muraena anguilla</name>
    <dbReference type="NCBI Taxonomy" id="7936"/>
    <lineage>
        <taxon>Eukaryota</taxon>
        <taxon>Metazoa</taxon>
        <taxon>Chordata</taxon>
        <taxon>Craniata</taxon>
        <taxon>Vertebrata</taxon>
        <taxon>Euteleostomi</taxon>
        <taxon>Actinopterygii</taxon>
        <taxon>Neopterygii</taxon>
        <taxon>Teleostei</taxon>
        <taxon>Anguilliformes</taxon>
        <taxon>Anguillidae</taxon>
        <taxon>Anguilla</taxon>
    </lineage>
</organism>
<dbReference type="AlphaFoldDB" id="A0A0E9UYB7"/>
<evidence type="ECO:0000313" key="2">
    <source>
        <dbReference type="EMBL" id="JAH70787.1"/>
    </source>
</evidence>
<evidence type="ECO:0000256" key="1">
    <source>
        <dbReference type="SAM" id="MobiDB-lite"/>
    </source>
</evidence>
<reference evidence="2" key="1">
    <citation type="submission" date="2014-11" db="EMBL/GenBank/DDBJ databases">
        <authorList>
            <person name="Amaro Gonzalez C."/>
        </authorList>
    </citation>
    <scope>NUCLEOTIDE SEQUENCE</scope>
</reference>
<proteinExistence type="predicted"/>
<dbReference type="EMBL" id="GBXM01037790">
    <property type="protein sequence ID" value="JAH70787.1"/>
    <property type="molecule type" value="Transcribed_RNA"/>
</dbReference>
<accession>A0A0E9UYB7</accession>
<feature type="region of interest" description="Disordered" evidence="1">
    <location>
        <begin position="1"/>
        <end position="36"/>
    </location>
</feature>
<reference evidence="2" key="2">
    <citation type="journal article" date="2015" name="Fish Shellfish Immunol.">
        <title>Early steps in the European eel (Anguilla anguilla)-Vibrio vulnificus interaction in the gills: Role of the RtxA13 toxin.</title>
        <authorList>
            <person name="Callol A."/>
            <person name="Pajuelo D."/>
            <person name="Ebbesson L."/>
            <person name="Teles M."/>
            <person name="MacKenzie S."/>
            <person name="Amaro C."/>
        </authorList>
    </citation>
    <scope>NUCLEOTIDE SEQUENCE</scope>
</reference>
<feature type="compositionally biased region" description="Low complexity" evidence="1">
    <location>
        <begin position="19"/>
        <end position="36"/>
    </location>
</feature>
<protein>
    <submittedName>
        <fullName evidence="2">Uncharacterized protein</fullName>
    </submittedName>
</protein>